<feature type="binding site" evidence="4">
    <location>
        <position position="261"/>
    </location>
    <ligand>
        <name>CoA</name>
        <dbReference type="ChEBI" id="CHEBI:57287"/>
    </ligand>
</feature>
<protein>
    <recommendedName>
        <fullName evidence="5">Hydroxymethylglutaryl-CoA synthase</fullName>
        <shortName evidence="5">HMG-CoA synthase</shortName>
        <ecNumber evidence="5">2.3.3.10</ecNumber>
    </recommendedName>
    <alternativeName>
        <fullName evidence="5">3-hydroxy-3-methylglutaryl coenzyme A synthase</fullName>
    </alternativeName>
</protein>
<dbReference type="GO" id="GO:0006084">
    <property type="term" value="P:acetyl-CoA metabolic process"/>
    <property type="evidence" value="ECO:0007669"/>
    <property type="project" value="InterPro"/>
</dbReference>
<gene>
    <name evidence="8" type="ORF">EVEC_LOCUS4359</name>
</gene>
<dbReference type="EC" id="2.3.3.10" evidence="5"/>
<dbReference type="WBParaSite" id="EVEC_0000465101-mRNA-1">
    <property type="protein sequence ID" value="EVEC_0000465101-mRNA-1"/>
    <property type="gene ID" value="EVEC_0000465101"/>
</dbReference>
<feature type="binding site" evidence="4">
    <location>
        <position position="257"/>
    </location>
    <ligand>
        <name>CoA</name>
        <dbReference type="ChEBI" id="CHEBI:57287"/>
    </ligand>
</feature>
<evidence type="ECO:0000256" key="5">
    <source>
        <dbReference type="RuleBase" id="RU364071"/>
    </source>
</evidence>
<evidence type="ECO:0000256" key="2">
    <source>
        <dbReference type="ARBA" id="ARBA00022679"/>
    </source>
</evidence>
<evidence type="ECO:0000313" key="10">
    <source>
        <dbReference type="WBParaSite" id="EVEC_0000465101-mRNA-1"/>
    </source>
</evidence>
<dbReference type="PANTHER" id="PTHR43323">
    <property type="entry name" value="3-HYDROXY-3-METHYLGLUTARYL COENZYME A SYNTHASE"/>
    <property type="match status" value="1"/>
</dbReference>
<dbReference type="InterPro" id="IPR013528">
    <property type="entry name" value="HMG_CoA_synth_N"/>
</dbReference>
<evidence type="ECO:0000313" key="9">
    <source>
        <dbReference type="Proteomes" id="UP000274131"/>
    </source>
</evidence>
<dbReference type="OrthoDB" id="1269963at2759"/>
<accession>A0A0N4V3L6</accession>
<proteinExistence type="inferred from homology"/>
<keyword evidence="5" id="KW-0752">Steroid biosynthesis</keyword>
<feature type="domain" description="Hydroxymethylglutaryl-coenzyme A synthase N-terminal" evidence="6">
    <location>
        <begin position="6"/>
        <end position="176"/>
    </location>
</feature>
<sequence>MMSGAPKDVGIRAMELYFPNSYVEESELEEFNKVSSGRYTVGLGVKEMGFCGVEEDVTSISLTVLSALLKNYQIDKSSVGYIIVGSETITDKSKGVFTALSQLFDKNNEIFGAECIGACYAGTSALFNAIDWIYANWQRERKYAVVVMADIAVYAPGPARCTGGAGAFAALIGPDAAVAFEEGLRSAVLKDVWDFYKPVCGLSTEYAFLNGQLSLESYLRMLDFAYENYKRKAFKLRGIGISLSDFQAVMLHCPFSKLVQKGFGRLVYKDYMEGLQDSLVEPELLDTINKNLWEEKALPNLFFNLRIGNMYTASLYAQLFGLFHSKRQKYSPAAYTEILAARETFTNGKKCENIFSYITLLQQ</sequence>
<dbReference type="CDD" id="cd00827">
    <property type="entry name" value="init_cond_enzymes"/>
    <property type="match status" value="1"/>
</dbReference>
<feature type="domain" description="Hydroxymethylglutaryl-coenzyme A synthase C-terminal" evidence="7">
    <location>
        <begin position="178"/>
        <end position="274"/>
    </location>
</feature>
<keyword evidence="5" id="KW-0443">Lipid metabolism</keyword>
<reference evidence="8 9" key="2">
    <citation type="submission" date="2018-10" db="EMBL/GenBank/DDBJ databases">
        <authorList>
            <consortium name="Pathogen Informatics"/>
        </authorList>
    </citation>
    <scope>NUCLEOTIDE SEQUENCE [LARGE SCALE GENOMIC DNA]</scope>
</reference>
<feature type="active site" description="Acyl-thioester intermediate" evidence="3">
    <location>
        <position position="119"/>
    </location>
</feature>
<keyword evidence="5" id="KW-0444">Lipid biosynthesis</keyword>
<evidence type="ECO:0000256" key="3">
    <source>
        <dbReference type="PIRSR" id="PIRSR610122-1"/>
    </source>
</evidence>
<keyword evidence="5" id="KW-0753">Steroid metabolism</keyword>
<dbReference type="Gene3D" id="3.40.47.10">
    <property type="match status" value="1"/>
</dbReference>
<reference evidence="10" key="1">
    <citation type="submission" date="2017-02" db="UniProtKB">
        <authorList>
            <consortium name="WormBaseParasite"/>
        </authorList>
    </citation>
    <scope>IDENTIFICATION</scope>
</reference>
<dbReference type="EMBL" id="UXUI01007835">
    <property type="protein sequence ID" value="VDD89608.1"/>
    <property type="molecule type" value="Genomic_DNA"/>
</dbReference>
<comment type="function">
    <text evidence="5">Catalyzes the condensation of acetyl-CoA with acetoacetyl-CoA to form HMG-CoA.</text>
</comment>
<dbReference type="PANTHER" id="PTHR43323:SF2">
    <property type="entry name" value="HYDROXYMETHYLGLUTARYL-COA SYNTHASE"/>
    <property type="match status" value="1"/>
</dbReference>
<dbReference type="NCBIfam" id="TIGR01833">
    <property type="entry name" value="HMG-CoA-S_euk"/>
    <property type="match status" value="1"/>
</dbReference>
<dbReference type="GO" id="GO:0010142">
    <property type="term" value="P:farnesyl diphosphate biosynthetic process, mevalonate pathway"/>
    <property type="evidence" value="ECO:0007669"/>
    <property type="project" value="InterPro"/>
</dbReference>
<comment type="catalytic activity">
    <reaction evidence="5">
        <text>acetoacetyl-CoA + acetyl-CoA + H2O = (3S)-3-hydroxy-3-methylglutaryl-CoA + CoA + H(+)</text>
        <dbReference type="Rhea" id="RHEA:10188"/>
        <dbReference type="ChEBI" id="CHEBI:15377"/>
        <dbReference type="ChEBI" id="CHEBI:15378"/>
        <dbReference type="ChEBI" id="CHEBI:43074"/>
        <dbReference type="ChEBI" id="CHEBI:57286"/>
        <dbReference type="ChEBI" id="CHEBI:57287"/>
        <dbReference type="ChEBI" id="CHEBI:57288"/>
        <dbReference type="EC" id="2.3.3.10"/>
    </reaction>
</comment>
<feature type="binding site" evidence="4">
    <location>
        <position position="214"/>
    </location>
    <ligand>
        <name>CoA</name>
        <dbReference type="ChEBI" id="CHEBI:57287"/>
    </ligand>
</feature>
<evidence type="ECO:0000313" key="8">
    <source>
        <dbReference type="EMBL" id="VDD89608.1"/>
    </source>
</evidence>
<evidence type="ECO:0000256" key="4">
    <source>
        <dbReference type="PIRSR" id="PIRSR610122-2"/>
    </source>
</evidence>
<dbReference type="GO" id="GO:0004421">
    <property type="term" value="F:hydroxymethylglutaryl-CoA synthase activity"/>
    <property type="evidence" value="ECO:0007669"/>
    <property type="project" value="UniProtKB-EC"/>
</dbReference>
<dbReference type="InterPro" id="IPR016039">
    <property type="entry name" value="Thiolase-like"/>
</dbReference>
<comment type="similarity">
    <text evidence="1 5">Belongs to the thiolase-like superfamily. HMG-CoA synthase family.</text>
</comment>
<dbReference type="GO" id="GO:0016126">
    <property type="term" value="P:sterol biosynthetic process"/>
    <property type="evidence" value="ECO:0007669"/>
    <property type="project" value="UniProtKB-KW"/>
</dbReference>
<dbReference type="Pfam" id="PF08540">
    <property type="entry name" value="HMG_CoA_synt_C"/>
    <property type="match status" value="1"/>
</dbReference>
<name>A0A0N4V3L6_ENTVE</name>
<keyword evidence="9" id="KW-1185">Reference proteome</keyword>
<keyword evidence="5" id="KW-1207">Sterol metabolism</keyword>
<dbReference type="Pfam" id="PF01154">
    <property type="entry name" value="HMG_CoA_synt_N"/>
    <property type="match status" value="1"/>
</dbReference>
<feature type="active site" description="Proton donor/acceptor" evidence="3">
    <location>
        <position position="87"/>
    </location>
</feature>
<evidence type="ECO:0000256" key="1">
    <source>
        <dbReference type="ARBA" id="ARBA00007061"/>
    </source>
</evidence>
<dbReference type="AlphaFoldDB" id="A0A0N4V3L6"/>
<keyword evidence="2 5" id="KW-0808">Transferase</keyword>
<comment type="pathway">
    <text evidence="5">Metabolic intermediate biosynthesis; (R)-mevalonate biosynthesis; (R)-mevalonate from acetyl-CoA: step 2/3.</text>
</comment>
<dbReference type="STRING" id="51028.A0A0N4V3L6"/>
<dbReference type="InterPro" id="IPR013746">
    <property type="entry name" value="HMG_CoA_synt_C_dom"/>
</dbReference>
<dbReference type="UniPathway" id="UPA00058">
    <property type="reaction ID" value="UER00102"/>
</dbReference>
<keyword evidence="5" id="KW-0756">Sterol biosynthesis</keyword>
<dbReference type="Proteomes" id="UP000274131">
    <property type="component" value="Unassembled WGS sequence"/>
</dbReference>
<evidence type="ECO:0000259" key="7">
    <source>
        <dbReference type="Pfam" id="PF08540"/>
    </source>
</evidence>
<dbReference type="InterPro" id="IPR010122">
    <property type="entry name" value="HMG_CoA_synthase_euk"/>
</dbReference>
<organism evidence="10">
    <name type="scientific">Enterobius vermicularis</name>
    <name type="common">Human pinworm</name>
    <dbReference type="NCBI Taxonomy" id="51028"/>
    <lineage>
        <taxon>Eukaryota</taxon>
        <taxon>Metazoa</taxon>
        <taxon>Ecdysozoa</taxon>
        <taxon>Nematoda</taxon>
        <taxon>Chromadorea</taxon>
        <taxon>Rhabditida</taxon>
        <taxon>Spirurina</taxon>
        <taxon>Oxyuridomorpha</taxon>
        <taxon>Oxyuroidea</taxon>
        <taxon>Oxyuridae</taxon>
        <taxon>Enterobius</taxon>
    </lineage>
</organism>
<feature type="active site" description="Proton donor/acceptor" evidence="3">
    <location>
        <position position="252"/>
    </location>
</feature>
<dbReference type="SUPFAM" id="SSF53901">
    <property type="entry name" value="Thiolase-like"/>
    <property type="match status" value="2"/>
</dbReference>
<evidence type="ECO:0000259" key="6">
    <source>
        <dbReference type="Pfam" id="PF01154"/>
    </source>
</evidence>